<organism evidence="7 8">
    <name type="scientific">Kipferlia bialata</name>
    <dbReference type="NCBI Taxonomy" id="797122"/>
    <lineage>
        <taxon>Eukaryota</taxon>
        <taxon>Metamonada</taxon>
        <taxon>Carpediemonas-like organisms</taxon>
        <taxon>Kipferlia</taxon>
    </lineage>
</organism>
<evidence type="ECO:0000259" key="6">
    <source>
        <dbReference type="Pfam" id="PF06886"/>
    </source>
</evidence>
<reference evidence="7 8" key="1">
    <citation type="journal article" date="2018" name="PLoS ONE">
        <title>The draft genome of Kipferlia bialata reveals reductive genome evolution in fornicate parasites.</title>
        <authorList>
            <person name="Tanifuji G."/>
            <person name="Takabayashi S."/>
            <person name="Kume K."/>
            <person name="Takagi M."/>
            <person name="Nakayama T."/>
            <person name="Kamikawa R."/>
            <person name="Inagaki Y."/>
            <person name="Hashimoto T."/>
        </authorList>
    </citation>
    <scope>NUCLEOTIDE SEQUENCE [LARGE SCALE GENOMIC DNA]</scope>
    <source>
        <strain evidence="7">NY0173</strain>
    </source>
</reference>
<protein>
    <submittedName>
        <fullName evidence="7">Targeting protein for Xklp2</fullName>
    </submittedName>
</protein>
<evidence type="ECO:0000256" key="5">
    <source>
        <dbReference type="SAM" id="MobiDB-lite"/>
    </source>
</evidence>
<dbReference type="AlphaFoldDB" id="A0A9K3CVJ1"/>
<evidence type="ECO:0000256" key="4">
    <source>
        <dbReference type="ARBA" id="ARBA00023212"/>
    </source>
</evidence>
<evidence type="ECO:0000256" key="1">
    <source>
        <dbReference type="ARBA" id="ARBA00004245"/>
    </source>
</evidence>
<gene>
    <name evidence="7" type="ORF">KIPB_005538</name>
</gene>
<feature type="region of interest" description="Disordered" evidence="5">
    <location>
        <begin position="292"/>
        <end position="380"/>
    </location>
</feature>
<comment type="similarity">
    <text evidence="2">Belongs to the TPX2 family.</text>
</comment>
<keyword evidence="3" id="KW-0963">Cytoplasm</keyword>
<feature type="region of interest" description="Disordered" evidence="5">
    <location>
        <begin position="1"/>
        <end position="27"/>
    </location>
</feature>
<name>A0A9K3CVJ1_9EUKA</name>
<keyword evidence="4" id="KW-0206">Cytoskeleton</keyword>
<dbReference type="InterPro" id="IPR009675">
    <property type="entry name" value="TPX2_fam"/>
</dbReference>
<dbReference type="PANTHER" id="PTHR14326">
    <property type="entry name" value="TARGETING PROTEIN FOR XKLP2"/>
    <property type="match status" value="1"/>
</dbReference>
<evidence type="ECO:0000256" key="3">
    <source>
        <dbReference type="ARBA" id="ARBA00022490"/>
    </source>
</evidence>
<feature type="domain" description="TPX2 C-terminal" evidence="6">
    <location>
        <begin position="286"/>
        <end position="360"/>
    </location>
</feature>
<evidence type="ECO:0000256" key="2">
    <source>
        <dbReference type="ARBA" id="ARBA00005885"/>
    </source>
</evidence>
<feature type="compositionally biased region" description="Basic residues" evidence="5">
    <location>
        <begin position="367"/>
        <end position="380"/>
    </location>
</feature>
<dbReference type="GO" id="GO:0060236">
    <property type="term" value="P:regulation of mitotic spindle organization"/>
    <property type="evidence" value="ECO:0007669"/>
    <property type="project" value="InterPro"/>
</dbReference>
<dbReference type="Proteomes" id="UP000265618">
    <property type="component" value="Unassembled WGS sequence"/>
</dbReference>
<evidence type="ECO:0000313" key="7">
    <source>
        <dbReference type="EMBL" id="GIQ84099.1"/>
    </source>
</evidence>
<comment type="subcellular location">
    <subcellularLocation>
        <location evidence="1">Cytoplasm</location>
        <location evidence="1">Cytoskeleton</location>
    </subcellularLocation>
</comment>
<accession>A0A9K3CVJ1</accession>
<feature type="compositionally biased region" description="Low complexity" evidence="5">
    <location>
        <begin position="341"/>
        <end position="351"/>
    </location>
</feature>
<dbReference type="InterPro" id="IPR027329">
    <property type="entry name" value="TPX2_C"/>
</dbReference>
<feature type="compositionally biased region" description="Basic and acidic residues" evidence="5">
    <location>
        <begin position="292"/>
        <end position="340"/>
    </location>
</feature>
<comment type="caution">
    <text evidence="7">The sequence shown here is derived from an EMBL/GenBank/DDBJ whole genome shotgun (WGS) entry which is preliminary data.</text>
</comment>
<dbReference type="GO" id="GO:0005819">
    <property type="term" value="C:spindle"/>
    <property type="evidence" value="ECO:0007669"/>
    <property type="project" value="InterPro"/>
</dbReference>
<sequence>MAKGSRPRTPRKGKLGVHSEGGKKKRYMSRKELEEQVFGTNLRHYSPVVGFNDRLTRPIAPVLQTAGRGTVHQRKMERLRGEIKKRDEVVPFRARQLNRGLLEHTMGVAHVAPKDLTVPETPNITRVVRSEAKPDTPEYQFQARPLYVMDTPEVQRSDAPLTVPHPFELETDNRGESARERKRIMQQERERLAEKQARFVARPMVVGQSILPEVETRPPTKEEPFQLESVDRHYAKLDTFRGHVAEEEAQAEKARHFHARPVSAAVAAPFVPAKSGKKTTHTADVRLATEVRSQERQSYDEKRRQREQREREAAEQEQARQAALEEERLAQARKALEFKAKPAPKARAPAPIEKSHKKTTKAYTPRVARRSKMAKHKASP</sequence>
<dbReference type="PANTHER" id="PTHR14326:SF44">
    <property type="entry name" value="TARGETING PROTEIN FOR XKLP2"/>
    <property type="match status" value="1"/>
</dbReference>
<evidence type="ECO:0000313" key="8">
    <source>
        <dbReference type="Proteomes" id="UP000265618"/>
    </source>
</evidence>
<dbReference type="EMBL" id="BDIP01001307">
    <property type="protein sequence ID" value="GIQ84099.1"/>
    <property type="molecule type" value="Genomic_DNA"/>
</dbReference>
<dbReference type="GO" id="GO:0005874">
    <property type="term" value="C:microtubule"/>
    <property type="evidence" value="ECO:0007669"/>
    <property type="project" value="InterPro"/>
</dbReference>
<proteinExistence type="inferred from homology"/>
<keyword evidence="8" id="KW-1185">Reference proteome</keyword>
<dbReference type="OrthoDB" id="1684416at2759"/>
<feature type="region of interest" description="Disordered" evidence="5">
    <location>
        <begin position="158"/>
        <end position="182"/>
    </location>
</feature>
<feature type="compositionally biased region" description="Basic residues" evidence="5">
    <location>
        <begin position="1"/>
        <end position="15"/>
    </location>
</feature>
<feature type="compositionally biased region" description="Basic and acidic residues" evidence="5">
    <location>
        <begin position="167"/>
        <end position="182"/>
    </location>
</feature>
<dbReference type="Pfam" id="PF06886">
    <property type="entry name" value="TPX2"/>
    <property type="match status" value="1"/>
</dbReference>